<feature type="domain" description="Exonuclease" evidence="8">
    <location>
        <begin position="25"/>
        <end position="106"/>
    </location>
</feature>
<dbReference type="GO" id="GO:0005737">
    <property type="term" value="C:cytoplasm"/>
    <property type="evidence" value="ECO:0007669"/>
    <property type="project" value="TreeGrafter"/>
</dbReference>
<dbReference type="SUPFAM" id="SSF53098">
    <property type="entry name" value="Ribonuclease H-like"/>
    <property type="match status" value="1"/>
</dbReference>
<evidence type="ECO:0000256" key="3">
    <source>
        <dbReference type="ARBA" id="ARBA00022723"/>
    </source>
</evidence>
<keyword evidence="5" id="KW-0269">Exonuclease</keyword>
<organism evidence="9 10">
    <name type="scientific">Miscanthus lutarioriparius</name>
    <dbReference type="NCBI Taxonomy" id="422564"/>
    <lineage>
        <taxon>Eukaryota</taxon>
        <taxon>Viridiplantae</taxon>
        <taxon>Streptophyta</taxon>
        <taxon>Embryophyta</taxon>
        <taxon>Tracheophyta</taxon>
        <taxon>Spermatophyta</taxon>
        <taxon>Magnoliopsida</taxon>
        <taxon>Liliopsida</taxon>
        <taxon>Poales</taxon>
        <taxon>Poaceae</taxon>
        <taxon>PACMAD clade</taxon>
        <taxon>Panicoideae</taxon>
        <taxon>Andropogonodae</taxon>
        <taxon>Andropogoneae</taxon>
        <taxon>Saccharinae</taxon>
        <taxon>Miscanthus</taxon>
    </lineage>
</organism>
<evidence type="ECO:0000259" key="8">
    <source>
        <dbReference type="Pfam" id="PF00929"/>
    </source>
</evidence>
<keyword evidence="6" id="KW-0460">Magnesium</keyword>
<dbReference type="Pfam" id="PF00929">
    <property type="entry name" value="RNase_T"/>
    <property type="match status" value="1"/>
</dbReference>
<evidence type="ECO:0000256" key="7">
    <source>
        <dbReference type="ARBA" id="ARBA00025769"/>
    </source>
</evidence>
<sequence>MTFIDILPILLAYVRSRQAPGKPVLWIAHNAKGFDVPFLNQEFDRCSAQVPSDWLFDDSLRLARKLKKIDGKKNLVNLEALGKRYGNSLEDPSHRAMPNVEALCNILPKITLDLKLTCDDLMNEAMRFSDVKKVS</sequence>
<dbReference type="OrthoDB" id="10250935at2759"/>
<dbReference type="InterPro" id="IPR040393">
    <property type="entry name" value="TREX1/2"/>
</dbReference>
<dbReference type="GO" id="GO:0003676">
    <property type="term" value="F:nucleic acid binding"/>
    <property type="evidence" value="ECO:0007669"/>
    <property type="project" value="InterPro"/>
</dbReference>
<keyword evidence="10" id="KW-1185">Reference proteome</keyword>
<dbReference type="GO" id="GO:0008296">
    <property type="term" value="F:3'-5'-DNA exonuclease activity"/>
    <property type="evidence" value="ECO:0007669"/>
    <property type="project" value="TreeGrafter"/>
</dbReference>
<dbReference type="Proteomes" id="UP000604825">
    <property type="component" value="Unassembled WGS sequence"/>
</dbReference>
<evidence type="ECO:0000256" key="1">
    <source>
        <dbReference type="ARBA" id="ARBA00001946"/>
    </source>
</evidence>
<dbReference type="PANTHER" id="PTHR13058">
    <property type="entry name" value="THREE PRIME REPAIR EXONUCLEASE 1, 2"/>
    <property type="match status" value="1"/>
</dbReference>
<keyword evidence="3" id="KW-0479">Metal-binding</keyword>
<comment type="caution">
    <text evidence="9">The sequence shown here is derived from an EMBL/GenBank/DDBJ whole genome shotgun (WGS) entry which is preliminary data.</text>
</comment>
<comment type="cofactor">
    <cofactor evidence="1">
        <name>Mg(2+)</name>
        <dbReference type="ChEBI" id="CHEBI:18420"/>
    </cofactor>
</comment>
<evidence type="ECO:0000256" key="2">
    <source>
        <dbReference type="ARBA" id="ARBA00022722"/>
    </source>
</evidence>
<dbReference type="AlphaFoldDB" id="A0A811QKK8"/>
<comment type="similarity">
    <text evidence="7">Belongs to the exonuclease superfamily. TREX family.</text>
</comment>
<gene>
    <name evidence="9" type="ORF">NCGR_LOCUS42988</name>
</gene>
<evidence type="ECO:0000313" key="10">
    <source>
        <dbReference type="Proteomes" id="UP000604825"/>
    </source>
</evidence>
<dbReference type="Gene3D" id="3.30.420.10">
    <property type="entry name" value="Ribonuclease H-like superfamily/Ribonuclease H"/>
    <property type="match status" value="1"/>
</dbReference>
<dbReference type="InterPro" id="IPR036397">
    <property type="entry name" value="RNaseH_sf"/>
</dbReference>
<keyword evidence="2" id="KW-0540">Nuclease</keyword>
<protein>
    <recommendedName>
        <fullName evidence="8">Exonuclease domain-containing protein</fullName>
    </recommendedName>
</protein>
<reference evidence="9" key="1">
    <citation type="submission" date="2020-10" db="EMBL/GenBank/DDBJ databases">
        <authorList>
            <person name="Han B."/>
            <person name="Lu T."/>
            <person name="Zhao Q."/>
            <person name="Huang X."/>
            <person name="Zhao Y."/>
        </authorList>
    </citation>
    <scope>NUCLEOTIDE SEQUENCE</scope>
</reference>
<evidence type="ECO:0000256" key="6">
    <source>
        <dbReference type="ARBA" id="ARBA00022842"/>
    </source>
</evidence>
<keyword evidence="4" id="KW-0378">Hydrolase</keyword>
<name>A0A811QKK8_9POAL</name>
<evidence type="ECO:0000256" key="4">
    <source>
        <dbReference type="ARBA" id="ARBA00022801"/>
    </source>
</evidence>
<dbReference type="InterPro" id="IPR012337">
    <property type="entry name" value="RNaseH-like_sf"/>
</dbReference>
<evidence type="ECO:0000256" key="5">
    <source>
        <dbReference type="ARBA" id="ARBA00022839"/>
    </source>
</evidence>
<dbReference type="EMBL" id="CAJGYO010000011">
    <property type="protein sequence ID" value="CAD6259551.1"/>
    <property type="molecule type" value="Genomic_DNA"/>
</dbReference>
<accession>A0A811QKK8</accession>
<dbReference type="InterPro" id="IPR013520">
    <property type="entry name" value="Ribonucl_H"/>
</dbReference>
<dbReference type="GO" id="GO:0046872">
    <property type="term" value="F:metal ion binding"/>
    <property type="evidence" value="ECO:0007669"/>
    <property type="project" value="UniProtKB-KW"/>
</dbReference>
<evidence type="ECO:0000313" key="9">
    <source>
        <dbReference type="EMBL" id="CAD6259551.1"/>
    </source>
</evidence>
<dbReference type="PANTHER" id="PTHR13058:SF26">
    <property type="entry name" value="OS04G0623400 PROTEIN"/>
    <property type="match status" value="1"/>
</dbReference>
<dbReference type="CDD" id="cd06127">
    <property type="entry name" value="DEDDh"/>
    <property type="match status" value="1"/>
</dbReference>
<dbReference type="GO" id="GO:0006308">
    <property type="term" value="P:DNA catabolic process"/>
    <property type="evidence" value="ECO:0007669"/>
    <property type="project" value="TreeGrafter"/>
</dbReference>
<proteinExistence type="inferred from homology"/>